<proteinExistence type="predicted"/>
<evidence type="ECO:0000313" key="2">
    <source>
        <dbReference type="EMBL" id="CAI6082448.1"/>
    </source>
</evidence>
<sequence length="261" mass="30414">MPFKYGYILGKRGYVITSIVESLHGQMKRFLWSTKGDFDTIIDHFNNFWEYQILNIMNIHSLRHYKISTFSIQPLYLPIRERVLSHALKILEIEHQAVELKLHRDILISSQGCVCEKAVAWGLLYRHIIYSRLVNNKPLSLDDFDPHWYWKSYATVQAALFEPAIIQPKGRPRGSLNLDKTRSTRRDPSRPLSTAPANLETLPLTGLAYIKQFGDNFEPGTQAPRMVQRFNIPPDEEDAEHKTLKDHDIRVEEEREDTPDD</sequence>
<dbReference type="Proteomes" id="UP001160390">
    <property type="component" value="Unassembled WGS sequence"/>
</dbReference>
<feature type="region of interest" description="Disordered" evidence="1">
    <location>
        <begin position="171"/>
        <end position="197"/>
    </location>
</feature>
<feature type="compositionally biased region" description="Basic and acidic residues" evidence="1">
    <location>
        <begin position="179"/>
        <end position="189"/>
    </location>
</feature>
<feature type="region of interest" description="Disordered" evidence="1">
    <location>
        <begin position="230"/>
        <end position="261"/>
    </location>
</feature>
<reference evidence="2" key="1">
    <citation type="submission" date="2023-01" db="EMBL/GenBank/DDBJ databases">
        <authorList>
            <person name="Piombo E."/>
        </authorList>
    </citation>
    <scope>NUCLEOTIDE SEQUENCE</scope>
</reference>
<comment type="caution">
    <text evidence="2">The sequence shown here is derived from an EMBL/GenBank/DDBJ whole genome shotgun (WGS) entry which is preliminary data.</text>
</comment>
<protein>
    <submittedName>
        <fullName evidence="2">Uncharacterized protein</fullName>
    </submittedName>
</protein>
<organism evidence="2 3">
    <name type="scientific">Clonostachys chloroleuca</name>
    <dbReference type="NCBI Taxonomy" id="1926264"/>
    <lineage>
        <taxon>Eukaryota</taxon>
        <taxon>Fungi</taxon>
        <taxon>Dikarya</taxon>
        <taxon>Ascomycota</taxon>
        <taxon>Pezizomycotina</taxon>
        <taxon>Sordariomycetes</taxon>
        <taxon>Hypocreomycetidae</taxon>
        <taxon>Hypocreales</taxon>
        <taxon>Bionectriaceae</taxon>
        <taxon>Clonostachys</taxon>
    </lineage>
</organism>
<gene>
    <name evidence="2" type="ORF">CCHLO57077_00019270</name>
</gene>
<dbReference type="EMBL" id="CABFNP030000726">
    <property type="protein sequence ID" value="CAI6082448.1"/>
    <property type="molecule type" value="Genomic_DNA"/>
</dbReference>
<feature type="compositionally biased region" description="Basic and acidic residues" evidence="1">
    <location>
        <begin position="239"/>
        <end position="253"/>
    </location>
</feature>
<keyword evidence="3" id="KW-1185">Reference proteome</keyword>
<accession>A0AA35LW44</accession>
<name>A0AA35LW44_9HYPO</name>
<evidence type="ECO:0000313" key="3">
    <source>
        <dbReference type="Proteomes" id="UP001160390"/>
    </source>
</evidence>
<evidence type="ECO:0000256" key="1">
    <source>
        <dbReference type="SAM" id="MobiDB-lite"/>
    </source>
</evidence>
<dbReference type="AlphaFoldDB" id="A0AA35LW44"/>